<evidence type="ECO:0000313" key="1">
    <source>
        <dbReference type="EMBL" id="UYM15986.1"/>
    </source>
</evidence>
<proteinExistence type="predicted"/>
<evidence type="ECO:0000313" key="2">
    <source>
        <dbReference type="Proteomes" id="UP001163255"/>
    </source>
</evidence>
<keyword evidence="2" id="KW-1185">Reference proteome</keyword>
<dbReference type="RefSeq" id="WP_262598262.1">
    <property type="nucleotide sequence ID" value="NZ_CP103300.1"/>
</dbReference>
<sequence length="276" mass="32593">MNSTHFGLSEQETNRLHSISQNLPNKSIDELRVLHKNAVNKLDTPSSRQMATALLNAVENELERRNIPGMIATFEKRYPGGFYGDLQAEEERNYKVHACQQFQLLLGNKEFEQLIRSEQYDELYERVTRLVGLTNFIQGSFEKPILLDTIRENQPLFMNGLFQFLWSADDLQHRFDQFVLLLEKLGLKKWTYITYFLFLSDPEQHMFVKPEMLKRSLDISGYPVRYESTPSFQLYNQILNFSHWLKSKISPLKPRDMIDVHSFMWHMAPTGKHRQE</sequence>
<reference evidence="1" key="1">
    <citation type="submission" date="2022-10" db="EMBL/GenBank/DDBJ databases">
        <title>Completed Genome Sequence of two octocoral isolated bacterium, Endozoicomonas euniceicola EF212T and Endozoicomonas gorgoniicola PS125T.</title>
        <authorList>
            <person name="Chiou Y.-J."/>
            <person name="Chen Y.-H."/>
        </authorList>
    </citation>
    <scope>NUCLEOTIDE SEQUENCE</scope>
    <source>
        <strain evidence="1">EF212</strain>
    </source>
</reference>
<protein>
    <submittedName>
        <fullName evidence="1">Uncharacterized protein</fullName>
    </submittedName>
</protein>
<gene>
    <name evidence="1" type="ORF">NX720_24760</name>
</gene>
<name>A0ABY6GV73_9GAMM</name>
<accession>A0ABY6GV73</accession>
<dbReference type="EMBL" id="CP103300">
    <property type="protein sequence ID" value="UYM15986.1"/>
    <property type="molecule type" value="Genomic_DNA"/>
</dbReference>
<organism evidence="1 2">
    <name type="scientific">Endozoicomonas euniceicola</name>
    <dbReference type="NCBI Taxonomy" id="1234143"/>
    <lineage>
        <taxon>Bacteria</taxon>
        <taxon>Pseudomonadati</taxon>
        <taxon>Pseudomonadota</taxon>
        <taxon>Gammaproteobacteria</taxon>
        <taxon>Oceanospirillales</taxon>
        <taxon>Endozoicomonadaceae</taxon>
        <taxon>Endozoicomonas</taxon>
    </lineage>
</organism>
<dbReference type="Proteomes" id="UP001163255">
    <property type="component" value="Chromosome"/>
</dbReference>